<evidence type="ECO:0000256" key="1">
    <source>
        <dbReference type="SAM" id="Phobius"/>
    </source>
</evidence>
<name>A0A379GBI1_9BACT</name>
<reference evidence="2 3" key="1">
    <citation type="submission" date="2018-06" db="EMBL/GenBank/DDBJ databases">
        <authorList>
            <consortium name="Pathogen Informatics"/>
            <person name="Doyle S."/>
        </authorList>
    </citation>
    <scope>NUCLEOTIDE SEQUENCE [LARGE SCALE GENOMIC DNA]</scope>
    <source>
        <strain evidence="2 3">NCTC13043</strain>
    </source>
</reference>
<keyword evidence="1" id="KW-0812">Transmembrane</keyword>
<dbReference type="Proteomes" id="UP000254235">
    <property type="component" value="Unassembled WGS sequence"/>
</dbReference>
<keyword evidence="1" id="KW-0472">Membrane</keyword>
<protein>
    <submittedName>
        <fullName evidence="2">Uncharacterized protein</fullName>
    </submittedName>
</protein>
<dbReference type="AlphaFoldDB" id="A0A379GBI1"/>
<gene>
    <name evidence="2" type="ORF">NCTC13043_02371</name>
</gene>
<feature type="transmembrane region" description="Helical" evidence="1">
    <location>
        <begin position="21"/>
        <end position="40"/>
    </location>
</feature>
<proteinExistence type="predicted"/>
<accession>A0A379GBI1</accession>
<evidence type="ECO:0000313" key="3">
    <source>
        <dbReference type="Proteomes" id="UP000254235"/>
    </source>
</evidence>
<keyword evidence="1" id="KW-1133">Transmembrane helix</keyword>
<evidence type="ECO:0000313" key="2">
    <source>
        <dbReference type="EMBL" id="SUC37873.1"/>
    </source>
</evidence>
<dbReference type="EMBL" id="UGTP01000004">
    <property type="protein sequence ID" value="SUC37873.1"/>
    <property type="molecule type" value="Genomic_DNA"/>
</dbReference>
<organism evidence="2 3">
    <name type="scientific">Prevotella pallens</name>
    <dbReference type="NCBI Taxonomy" id="60133"/>
    <lineage>
        <taxon>Bacteria</taxon>
        <taxon>Pseudomonadati</taxon>
        <taxon>Bacteroidota</taxon>
        <taxon>Bacteroidia</taxon>
        <taxon>Bacteroidales</taxon>
        <taxon>Prevotellaceae</taxon>
        <taxon>Prevotella</taxon>
    </lineage>
</organism>
<sequence>MRAWKQKCVSMVKRKYEYDESAPTAGGVFVVYFVGIYGLFGE</sequence>